<name>A0A4W3IM91_CALMI</name>
<dbReference type="PANTHER" id="PTHR46535">
    <property type="entry name" value="NEDD4-BINDING PROTEIN 2"/>
    <property type="match status" value="1"/>
</dbReference>
<dbReference type="OMA" id="NCIMEVH"/>
<evidence type="ECO:0000259" key="2">
    <source>
        <dbReference type="PROSITE" id="PS50828"/>
    </source>
</evidence>
<dbReference type="Gene3D" id="3.30.1370.110">
    <property type="match status" value="1"/>
</dbReference>
<dbReference type="InterPro" id="IPR013899">
    <property type="entry name" value="DUF1771"/>
</dbReference>
<reference evidence="4" key="2">
    <citation type="journal article" date="2007" name="PLoS Biol.">
        <title>Survey sequencing and comparative analysis of the elephant shark (Callorhinchus milii) genome.</title>
        <authorList>
            <person name="Venkatesh B."/>
            <person name="Kirkness E.F."/>
            <person name="Loh Y.H."/>
            <person name="Halpern A.L."/>
            <person name="Lee A.P."/>
            <person name="Johnson J."/>
            <person name="Dandona N."/>
            <person name="Viswanathan L.D."/>
            <person name="Tay A."/>
            <person name="Venter J.C."/>
            <person name="Strausberg R.L."/>
            <person name="Brenner S."/>
        </authorList>
    </citation>
    <scope>NUCLEOTIDE SEQUENCE [LARGE SCALE GENOMIC DNA]</scope>
</reference>
<evidence type="ECO:0000313" key="4">
    <source>
        <dbReference type="Proteomes" id="UP000314986"/>
    </source>
</evidence>
<dbReference type="SMART" id="SM00463">
    <property type="entry name" value="SMR"/>
    <property type="match status" value="1"/>
</dbReference>
<dbReference type="InterPro" id="IPR036063">
    <property type="entry name" value="Smr_dom_sf"/>
</dbReference>
<accession>A0A4W3IM91</accession>
<proteinExistence type="predicted"/>
<reference evidence="4" key="1">
    <citation type="journal article" date="2006" name="Science">
        <title>Ancient noncoding elements conserved in the human genome.</title>
        <authorList>
            <person name="Venkatesh B."/>
            <person name="Kirkness E.F."/>
            <person name="Loh Y.H."/>
            <person name="Halpern A.L."/>
            <person name="Lee A.P."/>
            <person name="Johnson J."/>
            <person name="Dandona N."/>
            <person name="Viswanathan L.D."/>
            <person name="Tay A."/>
            <person name="Venter J.C."/>
            <person name="Strausberg R.L."/>
            <person name="Brenner S."/>
        </authorList>
    </citation>
    <scope>NUCLEOTIDE SEQUENCE [LARGE SCALE GENOMIC DNA]</scope>
</reference>
<dbReference type="InterPro" id="IPR056719">
    <property type="entry name" value="DUF7817"/>
</dbReference>
<dbReference type="GeneTree" id="ENSGT00940000160604"/>
<dbReference type="Pfam" id="PF25124">
    <property type="entry name" value="DUF7816"/>
    <property type="match status" value="1"/>
</dbReference>
<dbReference type="PROSITE" id="PS51257">
    <property type="entry name" value="PROKAR_LIPOPROTEIN"/>
    <property type="match status" value="1"/>
</dbReference>
<sequence>MNMFQRISFERKLLVYLCTNFFFACPADDAMDSLLLLSDAAEGVATRVASSADSSGFDFVAAALTDDEQDQVNEEGKMTFQTVPRDYINNSDSVAESVQRSGFDLTEDFDSIIENELATCFTNTTNKSSSEFHKQYQPFFNQFLYDLKHDNSATFENFDLFKKSQGIKGTNEIKATNNTISPSANAKNTSGHEQQSTSCFPYWFDVRQDSSTEKLSKLVTNEETDSPQHSNNSLFVNNSKLPSNVWNPWAPEFQAASSVKTFVTPVALSPLKPRPGFTSPRRPIGWTPGSGPPHLDNSRLIANNSQSKPWMTVGPAKLLFLLRGLPGSGKSTLARNLVGQGPNGIILSTDDYFCKNGQYEFAPCLIGEAHEWNQNRAKEAMEQGCSPVIIDNTNTQAWEMKPYIAVALKYNYKVVFREPNTWWKFKPRELEWRNTHGVPKEKIKAMLERYERHVTVGSVMRSLTPARIERTEYSLIRTEDFGNDSEIYSNEEASDSETKFENCEEPKCATALEQISERLLETHTNTKSRQGRRMGKVCKLALTFSGTSPVPAELPEQASMISDQIQNGTIPSENSRHCNGTQTAPEDFVTLWRIETQKAALVPFKVLTGTVDGFKSTYLNAIEKCVNPNQTVPYRVMYDKSTHVDESVFVNKEANLQILRDCFKSVPFEDLTDLYEKCNNDVEWTTNLLLDSGMKLSREDLLKQESAPPQELNQVSQTKNAKSDEQPPNEESTAVENMLPSASKKATDANLEILKIYKCISLDDNLSLDLKCQLEGAEEDPSSSLKQVAKTSGNQGNKAIVQPFTANHNVMQGLPFMDHWGSRAPSVSLRHIMSEEMNFQVKQDQSILSSLLPKKDCASKLKEKQLFDMFPGIDKHFIMDMYKDNNYSFNQTEQFLNSVLDCDPYPPRTVVAQDSSSQNEQSAERNKLKVVQNEYLFQDIEYPDYVDFRAEASVHRRKQQECFSKAAEAHQRGLKEVATHYAQQGHLHGEKMKEANHRAAVRIFDQVNASLLPNNVLDLHGLHVNEALYHLKNVLLEKLHEHQQKGGKSFLSVITGRGNHSQGGVARLKPAVIEYLNSQNFRFKEPQPGVIHVLLK</sequence>
<feature type="region of interest" description="Disordered" evidence="1">
    <location>
        <begin position="704"/>
        <end position="741"/>
    </location>
</feature>
<dbReference type="GO" id="GO:0005634">
    <property type="term" value="C:nucleus"/>
    <property type="evidence" value="ECO:0007669"/>
    <property type="project" value="TreeGrafter"/>
</dbReference>
<evidence type="ECO:0000256" key="1">
    <source>
        <dbReference type="SAM" id="MobiDB-lite"/>
    </source>
</evidence>
<dbReference type="STRING" id="7868.ENSCMIP00000027653"/>
<dbReference type="Pfam" id="PF13671">
    <property type="entry name" value="AAA_33"/>
    <property type="match status" value="1"/>
</dbReference>
<dbReference type="GO" id="GO:0004519">
    <property type="term" value="F:endonuclease activity"/>
    <property type="evidence" value="ECO:0007669"/>
    <property type="project" value="TreeGrafter"/>
</dbReference>
<dbReference type="Pfam" id="PF25125">
    <property type="entry name" value="DUF7817"/>
    <property type="match status" value="1"/>
</dbReference>
<dbReference type="SUPFAM" id="SSF160443">
    <property type="entry name" value="SMR domain-like"/>
    <property type="match status" value="1"/>
</dbReference>
<protein>
    <recommendedName>
        <fullName evidence="2">Smr domain-containing protein</fullName>
    </recommendedName>
</protein>
<dbReference type="InParanoid" id="A0A4W3IM91"/>
<organism evidence="3 4">
    <name type="scientific">Callorhinchus milii</name>
    <name type="common">Ghost shark</name>
    <dbReference type="NCBI Taxonomy" id="7868"/>
    <lineage>
        <taxon>Eukaryota</taxon>
        <taxon>Metazoa</taxon>
        <taxon>Chordata</taxon>
        <taxon>Craniata</taxon>
        <taxon>Vertebrata</taxon>
        <taxon>Chondrichthyes</taxon>
        <taxon>Holocephali</taxon>
        <taxon>Chimaeriformes</taxon>
        <taxon>Callorhinchidae</taxon>
        <taxon>Callorhinchus</taxon>
    </lineage>
</organism>
<dbReference type="PROSITE" id="PS50828">
    <property type="entry name" value="SMR"/>
    <property type="match status" value="1"/>
</dbReference>
<dbReference type="AlphaFoldDB" id="A0A4W3IM91"/>
<dbReference type="SUPFAM" id="SSF52540">
    <property type="entry name" value="P-loop containing nucleoside triphosphate hydrolases"/>
    <property type="match status" value="1"/>
</dbReference>
<reference evidence="4" key="3">
    <citation type="journal article" date="2014" name="Nature">
        <title>Elephant shark genome provides unique insights into gnathostome evolution.</title>
        <authorList>
            <consortium name="International Elephant Shark Genome Sequencing Consortium"/>
            <person name="Venkatesh B."/>
            <person name="Lee A.P."/>
            <person name="Ravi V."/>
            <person name="Maurya A.K."/>
            <person name="Lian M.M."/>
            <person name="Swann J.B."/>
            <person name="Ohta Y."/>
            <person name="Flajnik M.F."/>
            <person name="Sutoh Y."/>
            <person name="Kasahara M."/>
            <person name="Hoon S."/>
            <person name="Gangu V."/>
            <person name="Roy S.W."/>
            <person name="Irimia M."/>
            <person name="Korzh V."/>
            <person name="Kondrychyn I."/>
            <person name="Lim Z.W."/>
            <person name="Tay B.H."/>
            <person name="Tohari S."/>
            <person name="Kong K.W."/>
            <person name="Ho S."/>
            <person name="Lorente-Galdos B."/>
            <person name="Quilez J."/>
            <person name="Marques-Bonet T."/>
            <person name="Raney B.J."/>
            <person name="Ingham P.W."/>
            <person name="Tay A."/>
            <person name="Hillier L.W."/>
            <person name="Minx P."/>
            <person name="Boehm T."/>
            <person name="Wilson R.K."/>
            <person name="Brenner S."/>
            <person name="Warren W.C."/>
        </authorList>
    </citation>
    <scope>NUCLEOTIDE SEQUENCE [LARGE SCALE GENOMIC DNA]</scope>
</reference>
<dbReference type="InterPro" id="IPR056718">
    <property type="entry name" value="DUF7816"/>
</dbReference>
<reference evidence="3" key="4">
    <citation type="submission" date="2025-08" db="UniProtKB">
        <authorList>
            <consortium name="Ensembl"/>
        </authorList>
    </citation>
    <scope>IDENTIFICATION</scope>
</reference>
<dbReference type="Pfam" id="PF08590">
    <property type="entry name" value="DUF1771"/>
    <property type="match status" value="1"/>
</dbReference>
<reference evidence="3" key="5">
    <citation type="submission" date="2025-09" db="UniProtKB">
        <authorList>
            <consortium name="Ensembl"/>
        </authorList>
    </citation>
    <scope>IDENTIFICATION</scope>
</reference>
<keyword evidence="4" id="KW-1185">Reference proteome</keyword>
<dbReference type="SMART" id="SM01162">
    <property type="entry name" value="DUF1771"/>
    <property type="match status" value="1"/>
</dbReference>
<dbReference type="Gene3D" id="3.40.50.300">
    <property type="entry name" value="P-loop containing nucleotide triphosphate hydrolases"/>
    <property type="match status" value="1"/>
</dbReference>
<dbReference type="InterPro" id="IPR052772">
    <property type="entry name" value="Endo/PolyKinase_Domain-Protein"/>
</dbReference>
<dbReference type="Proteomes" id="UP000314986">
    <property type="component" value="Unassembled WGS sequence"/>
</dbReference>
<feature type="domain" description="Smr" evidence="2">
    <location>
        <begin position="1017"/>
        <end position="1096"/>
    </location>
</feature>
<dbReference type="InterPro" id="IPR027417">
    <property type="entry name" value="P-loop_NTPase"/>
</dbReference>
<evidence type="ECO:0000313" key="3">
    <source>
        <dbReference type="Ensembl" id="ENSCMIP00000027653.1"/>
    </source>
</evidence>
<dbReference type="Ensembl" id="ENSCMIT00000028093.1">
    <property type="protein sequence ID" value="ENSCMIP00000027653.1"/>
    <property type="gene ID" value="ENSCMIG00000012041.1"/>
</dbReference>
<dbReference type="InterPro" id="IPR002625">
    <property type="entry name" value="Smr_dom"/>
</dbReference>
<dbReference type="Pfam" id="PF01713">
    <property type="entry name" value="Smr"/>
    <property type="match status" value="1"/>
</dbReference>
<dbReference type="PANTHER" id="PTHR46535:SF1">
    <property type="entry name" value="NEDD4-BINDING PROTEIN 2"/>
    <property type="match status" value="1"/>
</dbReference>
<feature type="compositionally biased region" description="Polar residues" evidence="1">
    <location>
        <begin position="711"/>
        <end position="720"/>
    </location>
</feature>